<dbReference type="Proteomes" id="UP000198994">
    <property type="component" value="Unassembled WGS sequence"/>
</dbReference>
<sequence>MDRFSEMLAFTRVMEQRGFTSAAETLGISRASVSKQVAALERRLGVSLLQRTTRQVSPTEEGTVYYRHALQILEETDRADRIARAVNANARGVEVLKVAASPEVAEHVLLRYLPAFLQSAPVTSVAFLPEDPALSRTDWGLAVIEDPLETARAEGRPIGRSTDVLVASSPYLESAGTPDSAGALSAHRLLKARDRDGAVWPLIEQHGGTYSVTSDKLLHFADRRSVLAACRAGAGIALLPDYMVDRDLRRRKLQRVLPDVTGAVRAMKLCRPAENRDLRNAILFEEFMCSALSRQR</sequence>
<dbReference type="GO" id="GO:0006351">
    <property type="term" value="P:DNA-templated transcription"/>
    <property type="evidence" value="ECO:0007669"/>
    <property type="project" value="TreeGrafter"/>
</dbReference>
<keyword evidence="7" id="KW-1185">Reference proteome</keyword>
<evidence type="ECO:0000256" key="4">
    <source>
        <dbReference type="ARBA" id="ARBA00023163"/>
    </source>
</evidence>
<comment type="similarity">
    <text evidence="1">Belongs to the LysR transcriptional regulatory family.</text>
</comment>
<protein>
    <submittedName>
        <fullName evidence="6">DNA-binding transcriptional regulator, LysR family</fullName>
    </submittedName>
</protein>
<dbReference type="InterPro" id="IPR058163">
    <property type="entry name" value="LysR-type_TF_proteobact-type"/>
</dbReference>
<dbReference type="PANTHER" id="PTHR30537">
    <property type="entry name" value="HTH-TYPE TRANSCRIPTIONAL REGULATOR"/>
    <property type="match status" value="1"/>
</dbReference>
<dbReference type="PRINTS" id="PR00039">
    <property type="entry name" value="HTHLYSR"/>
</dbReference>
<dbReference type="GO" id="GO:0003700">
    <property type="term" value="F:DNA-binding transcription factor activity"/>
    <property type="evidence" value="ECO:0007669"/>
    <property type="project" value="InterPro"/>
</dbReference>
<evidence type="ECO:0000256" key="3">
    <source>
        <dbReference type="ARBA" id="ARBA00023125"/>
    </source>
</evidence>
<dbReference type="InterPro" id="IPR005119">
    <property type="entry name" value="LysR_subst-bd"/>
</dbReference>
<gene>
    <name evidence="6" type="ORF">SAMN04488105_105275</name>
</gene>
<evidence type="ECO:0000313" key="7">
    <source>
        <dbReference type="Proteomes" id="UP000198994"/>
    </source>
</evidence>
<evidence type="ECO:0000256" key="1">
    <source>
        <dbReference type="ARBA" id="ARBA00009437"/>
    </source>
</evidence>
<name>A0A1G7ED37_9RHOB</name>
<dbReference type="EMBL" id="FNAV01000005">
    <property type="protein sequence ID" value="SDE61356.1"/>
    <property type="molecule type" value="Genomic_DNA"/>
</dbReference>
<dbReference type="GO" id="GO:0043565">
    <property type="term" value="F:sequence-specific DNA binding"/>
    <property type="evidence" value="ECO:0007669"/>
    <property type="project" value="TreeGrafter"/>
</dbReference>
<dbReference type="AlphaFoldDB" id="A0A1G7ED37"/>
<evidence type="ECO:0000259" key="5">
    <source>
        <dbReference type="PROSITE" id="PS50931"/>
    </source>
</evidence>
<dbReference type="PANTHER" id="PTHR30537:SF5">
    <property type="entry name" value="HTH-TYPE TRANSCRIPTIONAL ACTIVATOR TTDR-RELATED"/>
    <property type="match status" value="1"/>
</dbReference>
<keyword evidence="3 6" id="KW-0238">DNA-binding</keyword>
<dbReference type="Gene3D" id="1.10.10.10">
    <property type="entry name" value="Winged helix-like DNA-binding domain superfamily/Winged helix DNA-binding domain"/>
    <property type="match status" value="1"/>
</dbReference>
<feature type="domain" description="HTH lysR-type" evidence="5">
    <location>
        <begin position="1"/>
        <end position="59"/>
    </location>
</feature>
<dbReference type="FunFam" id="1.10.10.10:FF:000001">
    <property type="entry name" value="LysR family transcriptional regulator"/>
    <property type="match status" value="1"/>
</dbReference>
<dbReference type="SUPFAM" id="SSF46785">
    <property type="entry name" value="Winged helix' DNA-binding domain"/>
    <property type="match status" value="1"/>
</dbReference>
<dbReference type="OrthoDB" id="7216893at2"/>
<dbReference type="InterPro" id="IPR036388">
    <property type="entry name" value="WH-like_DNA-bd_sf"/>
</dbReference>
<keyword evidence="4" id="KW-0804">Transcription</keyword>
<dbReference type="PROSITE" id="PS50931">
    <property type="entry name" value="HTH_LYSR"/>
    <property type="match status" value="1"/>
</dbReference>
<dbReference type="RefSeq" id="WP_089958306.1">
    <property type="nucleotide sequence ID" value="NZ_FNAV01000005.1"/>
</dbReference>
<evidence type="ECO:0000313" key="6">
    <source>
        <dbReference type="EMBL" id="SDE61356.1"/>
    </source>
</evidence>
<organism evidence="6 7">
    <name type="scientific">Salipiger thiooxidans</name>
    <dbReference type="NCBI Taxonomy" id="282683"/>
    <lineage>
        <taxon>Bacteria</taxon>
        <taxon>Pseudomonadati</taxon>
        <taxon>Pseudomonadota</taxon>
        <taxon>Alphaproteobacteria</taxon>
        <taxon>Rhodobacterales</taxon>
        <taxon>Roseobacteraceae</taxon>
        <taxon>Salipiger</taxon>
    </lineage>
</organism>
<evidence type="ECO:0000256" key="2">
    <source>
        <dbReference type="ARBA" id="ARBA00023015"/>
    </source>
</evidence>
<accession>A0A1G7ED37</accession>
<proteinExistence type="inferred from homology"/>
<dbReference type="STRING" id="282683.SAMN04488105_105275"/>
<dbReference type="Pfam" id="PF03466">
    <property type="entry name" value="LysR_substrate"/>
    <property type="match status" value="1"/>
</dbReference>
<keyword evidence="2" id="KW-0805">Transcription regulation</keyword>
<reference evidence="7" key="1">
    <citation type="submission" date="2016-10" db="EMBL/GenBank/DDBJ databases">
        <authorList>
            <person name="Varghese N."/>
            <person name="Submissions S."/>
        </authorList>
    </citation>
    <scope>NUCLEOTIDE SEQUENCE [LARGE SCALE GENOMIC DNA]</scope>
    <source>
        <strain evidence="7">DSM 10146</strain>
    </source>
</reference>
<dbReference type="Pfam" id="PF00126">
    <property type="entry name" value="HTH_1"/>
    <property type="match status" value="1"/>
</dbReference>
<dbReference type="InterPro" id="IPR036390">
    <property type="entry name" value="WH_DNA-bd_sf"/>
</dbReference>
<dbReference type="InterPro" id="IPR000847">
    <property type="entry name" value="LysR_HTH_N"/>
</dbReference>
<dbReference type="Gene3D" id="3.40.190.290">
    <property type="match status" value="1"/>
</dbReference>
<dbReference type="SUPFAM" id="SSF53850">
    <property type="entry name" value="Periplasmic binding protein-like II"/>
    <property type="match status" value="1"/>
</dbReference>